<dbReference type="EMBL" id="JABXBU010000002">
    <property type="protein sequence ID" value="KAF8793615.1"/>
    <property type="molecule type" value="Genomic_DNA"/>
</dbReference>
<sequence>MCTILIQHSNKLIILSFVCGIVWFAVLASDVFNNKTYFSENALLPGLVVREFNPRAALSRLLDAMNKEVSALSLKALPSAMILEQFRQLGLDVYENNFTVNYPLDALSYFKGSNLYAVLRAPKVASTEAIVISTPYRGYKSKDGSTIPSIALMIELARVFRRHAYWSKDIIFLVTQHGNIGFQAWLDAYFGVLTSDYIMSEKLHSTSGLIQGVINLEITDYYFSHVDIKIEGLHGQLPNLDLFNLVVELCNREEIPVSFQSRFNKYPLKTQTWESWWHNLNTMGHMVLFQATGLPSGGHGLFHRFGIQALTIKSVTDKRSGRESVSLIQMGRVLEGLSKVTHIPIYSFYVPTY</sequence>
<dbReference type="Proteomes" id="UP000807504">
    <property type="component" value="Unassembled WGS sequence"/>
</dbReference>
<evidence type="ECO:0000313" key="2">
    <source>
        <dbReference type="EMBL" id="KAF8793615.1"/>
    </source>
</evidence>
<evidence type="ECO:0000256" key="1">
    <source>
        <dbReference type="SAM" id="Phobius"/>
    </source>
</evidence>
<dbReference type="GO" id="GO:0042765">
    <property type="term" value="C:GPI-anchor transamidase complex"/>
    <property type="evidence" value="ECO:0007669"/>
    <property type="project" value="InterPro"/>
</dbReference>
<dbReference type="Pfam" id="PF04114">
    <property type="entry name" value="Gaa1"/>
    <property type="match status" value="1"/>
</dbReference>
<reference evidence="2" key="1">
    <citation type="journal article" date="2020" name="bioRxiv">
        <title>Chromosome-level reference genome of the European wasp spider Argiope bruennichi: a resource for studies on range expansion and evolutionary adaptation.</title>
        <authorList>
            <person name="Sheffer M.M."/>
            <person name="Hoppe A."/>
            <person name="Krehenwinkel H."/>
            <person name="Uhl G."/>
            <person name="Kuss A.W."/>
            <person name="Jensen L."/>
            <person name="Jensen C."/>
            <person name="Gillespie R.G."/>
            <person name="Hoff K.J."/>
            <person name="Prost S."/>
        </authorList>
    </citation>
    <scope>NUCLEOTIDE SEQUENCE</scope>
</reference>
<dbReference type="PANTHER" id="PTHR13304">
    <property type="entry name" value="GLYCOSYLPHOSPHATIDYLINOSITOL ANCHOR ATTACHMENT 1 PROTEIN"/>
    <property type="match status" value="1"/>
</dbReference>
<dbReference type="AlphaFoldDB" id="A0A8T0FTK1"/>
<feature type="transmembrane region" description="Helical" evidence="1">
    <location>
        <begin position="12"/>
        <end position="32"/>
    </location>
</feature>
<keyword evidence="1" id="KW-0812">Transmembrane</keyword>
<comment type="caution">
    <text evidence="2">The sequence shown here is derived from an EMBL/GenBank/DDBJ whole genome shotgun (WGS) entry which is preliminary data.</text>
</comment>
<gene>
    <name evidence="2" type="ORF">HNY73_001670</name>
</gene>
<organism evidence="2 3">
    <name type="scientific">Argiope bruennichi</name>
    <name type="common">Wasp spider</name>
    <name type="synonym">Aranea bruennichi</name>
    <dbReference type="NCBI Taxonomy" id="94029"/>
    <lineage>
        <taxon>Eukaryota</taxon>
        <taxon>Metazoa</taxon>
        <taxon>Ecdysozoa</taxon>
        <taxon>Arthropoda</taxon>
        <taxon>Chelicerata</taxon>
        <taxon>Arachnida</taxon>
        <taxon>Araneae</taxon>
        <taxon>Araneomorphae</taxon>
        <taxon>Entelegynae</taxon>
        <taxon>Araneoidea</taxon>
        <taxon>Araneidae</taxon>
        <taxon>Argiope</taxon>
    </lineage>
</organism>
<reference evidence="2" key="2">
    <citation type="submission" date="2020-06" db="EMBL/GenBank/DDBJ databases">
        <authorList>
            <person name="Sheffer M."/>
        </authorList>
    </citation>
    <scope>NUCLEOTIDE SEQUENCE</scope>
</reference>
<name>A0A8T0FTK1_ARGBR</name>
<protein>
    <submittedName>
        <fullName evidence="2">Glycosylphosphatidylinositol anchor like protein</fullName>
    </submittedName>
</protein>
<accession>A0A8T0FTK1</accession>
<dbReference type="PANTHER" id="PTHR13304:SF0">
    <property type="entry name" value="GLYCOSYLPHOSPHATIDYLINOSITOL ANCHOR ATTACHMENT 1 PROTEIN"/>
    <property type="match status" value="1"/>
</dbReference>
<dbReference type="Gene3D" id="3.40.630.10">
    <property type="entry name" value="Zn peptidases"/>
    <property type="match status" value="1"/>
</dbReference>
<dbReference type="InterPro" id="IPR007246">
    <property type="entry name" value="Gaa1"/>
</dbReference>
<keyword evidence="1" id="KW-1133">Transmembrane helix</keyword>
<keyword evidence="1" id="KW-0472">Membrane</keyword>
<evidence type="ECO:0000313" key="3">
    <source>
        <dbReference type="Proteomes" id="UP000807504"/>
    </source>
</evidence>
<dbReference type="GO" id="GO:0016255">
    <property type="term" value="P:attachment of GPI anchor to protein"/>
    <property type="evidence" value="ECO:0007669"/>
    <property type="project" value="TreeGrafter"/>
</dbReference>
<proteinExistence type="predicted"/>
<keyword evidence="3" id="KW-1185">Reference proteome</keyword>